<organism evidence="1 2">
    <name type="scientific">Byssothecium circinans</name>
    <dbReference type="NCBI Taxonomy" id="147558"/>
    <lineage>
        <taxon>Eukaryota</taxon>
        <taxon>Fungi</taxon>
        <taxon>Dikarya</taxon>
        <taxon>Ascomycota</taxon>
        <taxon>Pezizomycotina</taxon>
        <taxon>Dothideomycetes</taxon>
        <taxon>Pleosporomycetidae</taxon>
        <taxon>Pleosporales</taxon>
        <taxon>Massarineae</taxon>
        <taxon>Massarinaceae</taxon>
        <taxon>Byssothecium</taxon>
    </lineage>
</organism>
<evidence type="ECO:0000313" key="2">
    <source>
        <dbReference type="Proteomes" id="UP000800035"/>
    </source>
</evidence>
<dbReference type="Proteomes" id="UP000800035">
    <property type="component" value="Unassembled WGS sequence"/>
</dbReference>
<feature type="non-terminal residue" evidence="1">
    <location>
        <position position="59"/>
    </location>
</feature>
<feature type="non-terminal residue" evidence="1">
    <location>
        <position position="1"/>
    </location>
</feature>
<proteinExistence type="predicted"/>
<gene>
    <name evidence="1" type="ORF">CC80DRAFT_380050</name>
</gene>
<name>A0A6A5UD88_9PLEO</name>
<dbReference type="AlphaFoldDB" id="A0A6A5UD88"/>
<keyword evidence="2" id="KW-1185">Reference proteome</keyword>
<accession>A0A6A5UD88</accession>
<evidence type="ECO:0000313" key="1">
    <source>
        <dbReference type="EMBL" id="KAF1962654.1"/>
    </source>
</evidence>
<dbReference type="EMBL" id="ML976978">
    <property type="protein sequence ID" value="KAF1962654.1"/>
    <property type="molecule type" value="Genomic_DNA"/>
</dbReference>
<reference evidence="1" key="1">
    <citation type="journal article" date="2020" name="Stud. Mycol.">
        <title>101 Dothideomycetes genomes: a test case for predicting lifestyles and emergence of pathogens.</title>
        <authorList>
            <person name="Haridas S."/>
            <person name="Albert R."/>
            <person name="Binder M."/>
            <person name="Bloem J."/>
            <person name="Labutti K."/>
            <person name="Salamov A."/>
            <person name="Andreopoulos B."/>
            <person name="Baker S."/>
            <person name="Barry K."/>
            <person name="Bills G."/>
            <person name="Bluhm B."/>
            <person name="Cannon C."/>
            <person name="Castanera R."/>
            <person name="Culley D."/>
            <person name="Daum C."/>
            <person name="Ezra D."/>
            <person name="Gonzalez J."/>
            <person name="Henrissat B."/>
            <person name="Kuo A."/>
            <person name="Liang C."/>
            <person name="Lipzen A."/>
            <person name="Lutzoni F."/>
            <person name="Magnuson J."/>
            <person name="Mondo S."/>
            <person name="Nolan M."/>
            <person name="Ohm R."/>
            <person name="Pangilinan J."/>
            <person name="Park H.-J."/>
            <person name="Ramirez L."/>
            <person name="Alfaro M."/>
            <person name="Sun H."/>
            <person name="Tritt A."/>
            <person name="Yoshinaga Y."/>
            <person name="Zwiers L.-H."/>
            <person name="Turgeon B."/>
            <person name="Goodwin S."/>
            <person name="Spatafora J."/>
            <person name="Crous P."/>
            <person name="Grigoriev I."/>
        </authorList>
    </citation>
    <scope>NUCLEOTIDE SEQUENCE</scope>
    <source>
        <strain evidence="1">CBS 675.92</strain>
    </source>
</reference>
<protein>
    <submittedName>
        <fullName evidence="1">Uncharacterized protein</fullName>
    </submittedName>
</protein>
<sequence>FSTDRFLRSLALGATTKQKDSDAKVNLIMQLANNYDPLILMSDLRVSPLIEEAIALLYL</sequence>